<dbReference type="eggNOG" id="KOG3061">
    <property type="taxonomic scope" value="Eukaryota"/>
</dbReference>
<name>A0A1I8NH26_MUSDO</name>
<dbReference type="GO" id="GO:0043248">
    <property type="term" value="P:proteasome assembly"/>
    <property type="evidence" value="ECO:0007669"/>
    <property type="project" value="InterPro"/>
</dbReference>
<dbReference type="GO" id="GO:0005634">
    <property type="term" value="C:nucleus"/>
    <property type="evidence" value="ECO:0007669"/>
    <property type="project" value="TreeGrafter"/>
</dbReference>
<evidence type="ECO:0000256" key="1">
    <source>
        <dbReference type="ARBA" id="ARBA00023186"/>
    </source>
</evidence>
<evidence type="ECO:0000256" key="2">
    <source>
        <dbReference type="ARBA" id="ARBA00043974"/>
    </source>
</evidence>
<dbReference type="EnsemblMetazoa" id="MDOA015070-RA">
    <property type="protein sequence ID" value="MDOA015070-PA"/>
    <property type="gene ID" value="MDOA015070"/>
</dbReference>
<dbReference type="PANTHER" id="PTHR12828:SF3">
    <property type="entry name" value="PROTEASOME MATURATION PROTEIN"/>
    <property type="match status" value="1"/>
</dbReference>
<dbReference type="Proteomes" id="UP001652621">
    <property type="component" value="Unplaced"/>
</dbReference>
<evidence type="ECO:0000313" key="4">
    <source>
        <dbReference type="Proteomes" id="UP001652621"/>
    </source>
</evidence>
<dbReference type="VEuPathDB" id="VectorBase:MDOMA2_004262"/>
<organism evidence="3">
    <name type="scientific">Musca domestica</name>
    <name type="common">House fly</name>
    <dbReference type="NCBI Taxonomy" id="7370"/>
    <lineage>
        <taxon>Eukaryota</taxon>
        <taxon>Metazoa</taxon>
        <taxon>Ecdysozoa</taxon>
        <taxon>Arthropoda</taxon>
        <taxon>Hexapoda</taxon>
        <taxon>Insecta</taxon>
        <taxon>Pterygota</taxon>
        <taxon>Neoptera</taxon>
        <taxon>Endopterygota</taxon>
        <taxon>Diptera</taxon>
        <taxon>Brachycera</taxon>
        <taxon>Muscomorpha</taxon>
        <taxon>Muscoidea</taxon>
        <taxon>Muscidae</taxon>
        <taxon>Musca</taxon>
    </lineage>
</organism>
<keyword evidence="1" id="KW-0143">Chaperone</keyword>
<gene>
    <name evidence="3" type="primary">101897047</name>
    <name evidence="5" type="synonym">LOC101897047</name>
</gene>
<reference evidence="5" key="2">
    <citation type="submission" date="2025-04" db="UniProtKB">
        <authorList>
            <consortium name="RefSeq"/>
        </authorList>
    </citation>
    <scope>IDENTIFICATION</scope>
    <source>
        <strain evidence="5">Aabys</strain>
    </source>
</reference>
<proteinExistence type="inferred from homology"/>
<comment type="similarity">
    <text evidence="2">Belongs to the POMP/UMP1 family.</text>
</comment>
<dbReference type="InterPro" id="IPR008012">
    <property type="entry name" value="Ump1"/>
</dbReference>
<sequence>MEQSIKVQPTANTVLDAAPTVAGPGKSNCLMQVAHIHRLRDSEANYDTHQYNLQMQVLRNREGLNAPLKMGMELHAARQVGRLPFLQSSRMMEDVLLGRDEMITFPDFLGAPENFEFLRQPHVVMEKSLGIY</sequence>
<dbReference type="AlphaFoldDB" id="A0A1I8NH26"/>
<keyword evidence="4" id="KW-1185">Reference proteome</keyword>
<keyword evidence="5" id="KW-0647">Proteasome</keyword>
<dbReference type="RefSeq" id="XP_005182795.1">
    <property type="nucleotide sequence ID" value="XM_005182738.3"/>
</dbReference>
<dbReference type="GO" id="GO:0000502">
    <property type="term" value="C:proteasome complex"/>
    <property type="evidence" value="ECO:0007669"/>
    <property type="project" value="UniProtKB-KW"/>
</dbReference>
<dbReference type="Pfam" id="PF05348">
    <property type="entry name" value="UMP1"/>
    <property type="match status" value="1"/>
</dbReference>
<reference evidence="3" key="1">
    <citation type="submission" date="2020-05" db="UniProtKB">
        <authorList>
            <consortium name="EnsemblMetazoa"/>
        </authorList>
    </citation>
    <scope>IDENTIFICATION</scope>
    <source>
        <strain evidence="3">Aabys</strain>
    </source>
</reference>
<dbReference type="GO" id="GO:0005737">
    <property type="term" value="C:cytoplasm"/>
    <property type="evidence" value="ECO:0007669"/>
    <property type="project" value="TreeGrafter"/>
</dbReference>
<dbReference type="PANTHER" id="PTHR12828">
    <property type="entry name" value="PROTEASOME MATURATION PROTEIN UMP1"/>
    <property type="match status" value="1"/>
</dbReference>
<dbReference type="VEuPathDB" id="VectorBase:MDOA015070"/>
<dbReference type="STRING" id="7370.A0A1I8NH26"/>
<dbReference type="KEGG" id="mde:101897047"/>
<accession>A0A1I8NH26</accession>
<dbReference type="OrthoDB" id="15001at2759"/>
<protein>
    <submittedName>
        <fullName evidence="5">Proteasome maturation protein</fullName>
    </submittedName>
</protein>
<evidence type="ECO:0000313" key="3">
    <source>
        <dbReference type="EnsemblMetazoa" id="MDOA015070-PA"/>
    </source>
</evidence>
<evidence type="ECO:0000313" key="5">
    <source>
        <dbReference type="RefSeq" id="XP_005182795.1"/>
    </source>
</evidence>